<gene>
    <name evidence="1" type="ORF">NCTC8179_00539</name>
</gene>
<proteinExistence type="predicted"/>
<dbReference type="Proteomes" id="UP000255543">
    <property type="component" value="Unassembled WGS sequence"/>
</dbReference>
<protein>
    <submittedName>
        <fullName evidence="1">Uncharacterized protein</fullName>
    </submittedName>
</protein>
<evidence type="ECO:0000313" key="1">
    <source>
        <dbReference type="EMBL" id="STK48264.1"/>
    </source>
</evidence>
<sequence>MRLHVICIKAHGVERALNEIYDGVIVNKKEGNAA</sequence>
<name>A0A376ZI22_ECOLX</name>
<dbReference type="EMBL" id="UGEB01000001">
    <property type="protein sequence ID" value="STK48264.1"/>
    <property type="molecule type" value="Genomic_DNA"/>
</dbReference>
<evidence type="ECO:0000313" key="2">
    <source>
        <dbReference type="Proteomes" id="UP000255543"/>
    </source>
</evidence>
<accession>A0A376ZI22</accession>
<dbReference type="AlphaFoldDB" id="A0A376ZI22"/>
<organism evidence="1 2">
    <name type="scientific">Escherichia coli</name>
    <dbReference type="NCBI Taxonomy" id="562"/>
    <lineage>
        <taxon>Bacteria</taxon>
        <taxon>Pseudomonadati</taxon>
        <taxon>Pseudomonadota</taxon>
        <taxon>Gammaproteobacteria</taxon>
        <taxon>Enterobacterales</taxon>
        <taxon>Enterobacteriaceae</taxon>
        <taxon>Escherichia</taxon>
    </lineage>
</organism>
<reference evidence="1 2" key="1">
    <citation type="submission" date="2018-06" db="EMBL/GenBank/DDBJ databases">
        <authorList>
            <consortium name="Pathogen Informatics"/>
            <person name="Doyle S."/>
        </authorList>
    </citation>
    <scope>NUCLEOTIDE SEQUENCE [LARGE SCALE GENOMIC DNA]</scope>
    <source>
        <strain evidence="1 2">NCTC8179</strain>
    </source>
</reference>